<reference evidence="6 7" key="1">
    <citation type="submission" date="2018-07" db="EMBL/GenBank/DDBJ databases">
        <title>Genomic Encyclopedia of Type Strains, Phase III (KMG-III): the genomes of soil and plant-associated and newly described type strains.</title>
        <authorList>
            <person name="Whitman W."/>
        </authorList>
    </citation>
    <scope>NUCLEOTIDE SEQUENCE [LARGE SCALE GENOMIC DNA]</scope>
    <source>
        <strain evidence="6 7">CECT 7287</strain>
    </source>
</reference>
<keyword evidence="2 5" id="KW-0813">Transport</keyword>
<keyword evidence="7" id="KW-1185">Reference proteome</keyword>
<dbReference type="InterPro" id="IPR006129">
    <property type="entry name" value="AdhesinB"/>
</dbReference>
<dbReference type="InterPro" id="IPR006127">
    <property type="entry name" value="ZnuA-like"/>
</dbReference>
<name>A0A3D9IFF5_9BACL</name>
<evidence type="ECO:0000313" key="6">
    <source>
        <dbReference type="EMBL" id="RED60513.1"/>
    </source>
</evidence>
<dbReference type="Pfam" id="PF01297">
    <property type="entry name" value="ZnuA"/>
    <property type="match status" value="1"/>
</dbReference>
<dbReference type="GO" id="GO:0030313">
    <property type="term" value="C:cell envelope"/>
    <property type="evidence" value="ECO:0007669"/>
    <property type="project" value="UniProtKB-SubCell"/>
</dbReference>
<organism evidence="6 7">
    <name type="scientific">Cohnella phaseoli</name>
    <dbReference type="NCBI Taxonomy" id="456490"/>
    <lineage>
        <taxon>Bacteria</taxon>
        <taxon>Bacillati</taxon>
        <taxon>Bacillota</taxon>
        <taxon>Bacilli</taxon>
        <taxon>Bacillales</taxon>
        <taxon>Paenibacillaceae</taxon>
        <taxon>Cohnella</taxon>
    </lineage>
</organism>
<dbReference type="Gene3D" id="3.40.50.1980">
    <property type="entry name" value="Nitrogenase molybdenum iron protein domain"/>
    <property type="match status" value="2"/>
</dbReference>
<dbReference type="InterPro" id="IPR050492">
    <property type="entry name" value="Bact_metal-bind_prot9"/>
</dbReference>
<comment type="similarity">
    <text evidence="5">Belongs to the bacterial solute-binding protein 9 family.</text>
</comment>
<dbReference type="AlphaFoldDB" id="A0A3D9IFF5"/>
<dbReference type="PROSITE" id="PS51257">
    <property type="entry name" value="PROKAR_LIPOPROTEIN"/>
    <property type="match status" value="1"/>
</dbReference>
<comment type="subcellular location">
    <subcellularLocation>
        <location evidence="1">Cell envelope</location>
    </subcellularLocation>
</comment>
<sequence>MEQVRFKSKWVLLGVSLLVMALWMAGCTSDKKSDPKESGSKLNIVTTIAQIAEPISIIGGDRVTVQSLMGPGVDPHLYKATQGDIGKLESGDMIFYSGLHLEANMLKVFEEIGKTRPVLGISESIPADQLLKDEGGAIDPHVWFDIDLWKQALGAATEQLKIAAPEDAEYFESNKEAYFKKLDDLKADAKAKLSQIPQEKRVLITAHDAFGYFGRMNEIKVVGLQGLSTEDEVGLSDIDDTVKLLVEYQVPAVFVESSINPASINAVIEGAKKQGLHVAVGGELFSDAMGDAGTPEGTYLGMYSHNVNTIYQALSVKGE</sequence>
<dbReference type="Proteomes" id="UP000256977">
    <property type="component" value="Unassembled WGS sequence"/>
</dbReference>
<evidence type="ECO:0000256" key="2">
    <source>
        <dbReference type="ARBA" id="ARBA00022448"/>
    </source>
</evidence>
<dbReference type="PANTHER" id="PTHR42953:SF1">
    <property type="entry name" value="METAL-BINDING PROTEIN HI_0362-RELATED"/>
    <property type="match status" value="1"/>
</dbReference>
<dbReference type="EMBL" id="QRDZ01000030">
    <property type="protein sequence ID" value="RED60513.1"/>
    <property type="molecule type" value="Genomic_DNA"/>
</dbReference>
<evidence type="ECO:0000256" key="3">
    <source>
        <dbReference type="ARBA" id="ARBA00022723"/>
    </source>
</evidence>
<dbReference type="PRINTS" id="PR00691">
    <property type="entry name" value="ADHESINB"/>
</dbReference>
<proteinExistence type="inferred from homology"/>
<dbReference type="PANTHER" id="PTHR42953">
    <property type="entry name" value="HIGH-AFFINITY ZINC UPTAKE SYSTEM PROTEIN ZNUA-RELATED"/>
    <property type="match status" value="1"/>
</dbReference>
<dbReference type="GO" id="GO:0046872">
    <property type="term" value="F:metal ion binding"/>
    <property type="evidence" value="ECO:0007669"/>
    <property type="project" value="UniProtKB-KW"/>
</dbReference>
<evidence type="ECO:0000256" key="1">
    <source>
        <dbReference type="ARBA" id="ARBA00004196"/>
    </source>
</evidence>
<evidence type="ECO:0000256" key="5">
    <source>
        <dbReference type="RuleBase" id="RU003512"/>
    </source>
</evidence>
<evidence type="ECO:0000256" key="4">
    <source>
        <dbReference type="ARBA" id="ARBA00022729"/>
    </source>
</evidence>
<keyword evidence="3" id="KW-0479">Metal-binding</keyword>
<keyword evidence="4" id="KW-0732">Signal</keyword>
<accession>A0A3D9IFF5</accession>
<dbReference type="SUPFAM" id="SSF53807">
    <property type="entry name" value="Helical backbone' metal receptor"/>
    <property type="match status" value="1"/>
</dbReference>
<gene>
    <name evidence="6" type="ORF">DFP98_13035</name>
</gene>
<dbReference type="PRINTS" id="PR00690">
    <property type="entry name" value="ADHESNFAMILY"/>
</dbReference>
<dbReference type="GO" id="GO:0007155">
    <property type="term" value="P:cell adhesion"/>
    <property type="evidence" value="ECO:0007669"/>
    <property type="project" value="InterPro"/>
</dbReference>
<dbReference type="GO" id="GO:0030001">
    <property type="term" value="P:metal ion transport"/>
    <property type="evidence" value="ECO:0007669"/>
    <property type="project" value="InterPro"/>
</dbReference>
<dbReference type="InterPro" id="IPR006128">
    <property type="entry name" value="Lipoprotein_PsaA-like"/>
</dbReference>
<protein>
    <submittedName>
        <fullName evidence="6">Manganese/zinc/iron transport system substrate-binding protein</fullName>
    </submittedName>
</protein>
<evidence type="ECO:0000313" key="7">
    <source>
        <dbReference type="Proteomes" id="UP000256977"/>
    </source>
</evidence>
<comment type="caution">
    <text evidence="6">The sequence shown here is derived from an EMBL/GenBank/DDBJ whole genome shotgun (WGS) entry which is preliminary data.</text>
</comment>